<keyword evidence="3" id="KW-0808">Transferase</keyword>
<dbReference type="SUPFAM" id="SSF56112">
    <property type="entry name" value="Protein kinase-like (PK-like)"/>
    <property type="match status" value="1"/>
</dbReference>
<dbReference type="PANTHER" id="PTHR43289">
    <property type="entry name" value="MITOGEN-ACTIVATED PROTEIN KINASE KINASE KINASE 20-RELATED"/>
    <property type="match status" value="1"/>
</dbReference>
<dbReference type="GO" id="GO:0004674">
    <property type="term" value="F:protein serine/threonine kinase activity"/>
    <property type="evidence" value="ECO:0007669"/>
    <property type="project" value="UniProtKB-KW"/>
</dbReference>
<keyword evidence="9" id="KW-0812">Transmembrane</keyword>
<dbReference type="EMBL" id="JABENB010000002">
    <property type="protein sequence ID" value="NNG40138.1"/>
    <property type="molecule type" value="Genomic_DNA"/>
</dbReference>
<dbReference type="EC" id="2.7.11.1" evidence="1"/>
<evidence type="ECO:0000256" key="7">
    <source>
        <dbReference type="PROSITE-ProRule" id="PRU10141"/>
    </source>
</evidence>
<proteinExistence type="predicted"/>
<dbReference type="SMART" id="SM00220">
    <property type="entry name" value="S_TKc"/>
    <property type="match status" value="1"/>
</dbReference>
<dbReference type="CDD" id="cd14014">
    <property type="entry name" value="STKc_PknB_like"/>
    <property type="match status" value="1"/>
</dbReference>
<keyword evidence="4 7" id="KW-0547">Nucleotide-binding</keyword>
<feature type="binding site" evidence="7">
    <location>
        <position position="38"/>
    </location>
    <ligand>
        <name>ATP</name>
        <dbReference type="ChEBI" id="CHEBI:30616"/>
    </ligand>
</feature>
<dbReference type="PROSITE" id="PS50011">
    <property type="entry name" value="PROTEIN_KINASE_DOM"/>
    <property type="match status" value="1"/>
</dbReference>
<feature type="compositionally biased region" description="Low complexity" evidence="8">
    <location>
        <begin position="295"/>
        <end position="308"/>
    </location>
</feature>
<feature type="region of interest" description="Disordered" evidence="8">
    <location>
        <begin position="270"/>
        <end position="341"/>
    </location>
</feature>
<organism evidence="11 12">
    <name type="scientific">Flexivirga aerilata</name>
    <dbReference type="NCBI Taxonomy" id="1656889"/>
    <lineage>
        <taxon>Bacteria</taxon>
        <taxon>Bacillati</taxon>
        <taxon>Actinomycetota</taxon>
        <taxon>Actinomycetes</taxon>
        <taxon>Micrococcales</taxon>
        <taxon>Dermacoccaceae</taxon>
        <taxon>Flexivirga</taxon>
    </lineage>
</organism>
<keyword evidence="5 11" id="KW-0418">Kinase</keyword>
<keyword evidence="6 7" id="KW-0067">ATP-binding</keyword>
<name>A0A849ALF9_9MICO</name>
<keyword evidence="9" id="KW-0472">Membrane</keyword>
<evidence type="ECO:0000256" key="2">
    <source>
        <dbReference type="ARBA" id="ARBA00022527"/>
    </source>
</evidence>
<accession>A0A849ALF9</accession>
<evidence type="ECO:0000256" key="9">
    <source>
        <dbReference type="SAM" id="Phobius"/>
    </source>
</evidence>
<evidence type="ECO:0000256" key="3">
    <source>
        <dbReference type="ARBA" id="ARBA00022679"/>
    </source>
</evidence>
<dbReference type="Gene3D" id="1.10.510.10">
    <property type="entry name" value="Transferase(Phosphotransferase) domain 1"/>
    <property type="match status" value="1"/>
</dbReference>
<evidence type="ECO:0000313" key="11">
    <source>
        <dbReference type="EMBL" id="NNG40138.1"/>
    </source>
</evidence>
<protein>
    <recommendedName>
        <fullName evidence="1">non-specific serine/threonine protein kinase</fullName>
        <ecNumber evidence="1">2.7.11.1</ecNumber>
    </recommendedName>
</protein>
<evidence type="ECO:0000256" key="5">
    <source>
        <dbReference type="ARBA" id="ARBA00022777"/>
    </source>
</evidence>
<feature type="compositionally biased region" description="Basic and acidic residues" evidence="8">
    <location>
        <begin position="271"/>
        <end position="281"/>
    </location>
</feature>
<dbReference type="InterPro" id="IPR008271">
    <property type="entry name" value="Ser/Thr_kinase_AS"/>
</dbReference>
<keyword evidence="12" id="KW-1185">Reference proteome</keyword>
<dbReference type="Proteomes" id="UP000557772">
    <property type="component" value="Unassembled WGS sequence"/>
</dbReference>
<evidence type="ECO:0000259" key="10">
    <source>
        <dbReference type="PROSITE" id="PS50011"/>
    </source>
</evidence>
<dbReference type="Gene3D" id="3.30.200.20">
    <property type="entry name" value="Phosphorylase Kinase, domain 1"/>
    <property type="match status" value="1"/>
</dbReference>
<evidence type="ECO:0000313" key="12">
    <source>
        <dbReference type="Proteomes" id="UP000557772"/>
    </source>
</evidence>
<dbReference type="RefSeq" id="WP_171156154.1">
    <property type="nucleotide sequence ID" value="NZ_JABENB010000002.1"/>
</dbReference>
<feature type="compositionally biased region" description="Low complexity" evidence="8">
    <location>
        <begin position="325"/>
        <end position="341"/>
    </location>
</feature>
<feature type="transmembrane region" description="Helical" evidence="9">
    <location>
        <begin position="348"/>
        <end position="367"/>
    </location>
</feature>
<evidence type="ECO:0000256" key="1">
    <source>
        <dbReference type="ARBA" id="ARBA00012513"/>
    </source>
</evidence>
<dbReference type="AlphaFoldDB" id="A0A849ALF9"/>
<dbReference type="GO" id="GO:0005524">
    <property type="term" value="F:ATP binding"/>
    <property type="evidence" value="ECO:0007669"/>
    <property type="project" value="UniProtKB-UniRule"/>
</dbReference>
<evidence type="ECO:0000256" key="6">
    <source>
        <dbReference type="ARBA" id="ARBA00022840"/>
    </source>
</evidence>
<dbReference type="Pfam" id="PF00069">
    <property type="entry name" value="Pkinase"/>
    <property type="match status" value="1"/>
</dbReference>
<sequence length="420" mass="44061">MGEVFAGRYELVDIIGEGGMGSVWQVHDRKHDQLLAAKVLRQSDAGSLLRFMREQGVRIHHPNVVTPLGWAGEDDRVLFTMPLVDGGSVSDLMRDGHRTLPPLYVAELVRQLLAALDAVHRAGVVHRDVKPANLLLAATGTDRPQLRLTDFGIAVPVDSPRMTTQAVVLGTPGYLAPEQLRGGEPAPSWDLYATGIVALQLLSGEKAGDNRQHRDDLPIRPPHVPDQLWRVVVDLADPDPAGRPPSAGAAAAALAGPDVAWVPQTAISVPRRVDADPERTRAQSFDATGTAPFGQTASPAQAPASPTAVQGNQQPAQGAGRTNVPAPGAAPAPEGAPARATPGRRAKLAGLVAAPLVALAALAFVWWPQGSDAGNLPPGAAKIGGTCQWQDAGTTEADSAGKTLLVCTAQGSEYTWQRVK</sequence>
<gene>
    <name evidence="11" type="ORF">HJ588_12775</name>
</gene>
<dbReference type="InterPro" id="IPR017441">
    <property type="entry name" value="Protein_kinase_ATP_BS"/>
</dbReference>
<dbReference type="PROSITE" id="PS00107">
    <property type="entry name" value="PROTEIN_KINASE_ATP"/>
    <property type="match status" value="1"/>
</dbReference>
<evidence type="ECO:0000256" key="8">
    <source>
        <dbReference type="SAM" id="MobiDB-lite"/>
    </source>
</evidence>
<keyword evidence="2 11" id="KW-0723">Serine/threonine-protein kinase</keyword>
<reference evidence="11 12" key="1">
    <citation type="submission" date="2020-05" db="EMBL/GenBank/DDBJ databases">
        <title>Flexivirga sp. ID2601S isolated from air conditioner.</title>
        <authorList>
            <person name="Kim D.H."/>
        </authorList>
    </citation>
    <scope>NUCLEOTIDE SEQUENCE [LARGE SCALE GENOMIC DNA]</scope>
    <source>
        <strain evidence="11 12">ID2601S</strain>
    </source>
</reference>
<keyword evidence="9" id="KW-1133">Transmembrane helix</keyword>
<comment type="caution">
    <text evidence="11">The sequence shown here is derived from an EMBL/GenBank/DDBJ whole genome shotgun (WGS) entry which is preliminary data.</text>
</comment>
<evidence type="ECO:0000256" key="4">
    <source>
        <dbReference type="ARBA" id="ARBA00022741"/>
    </source>
</evidence>
<dbReference type="PANTHER" id="PTHR43289:SF6">
    <property type="entry name" value="SERINE_THREONINE-PROTEIN KINASE NEKL-3"/>
    <property type="match status" value="1"/>
</dbReference>
<dbReference type="PROSITE" id="PS00108">
    <property type="entry name" value="PROTEIN_KINASE_ST"/>
    <property type="match status" value="1"/>
</dbReference>
<feature type="domain" description="Protein kinase" evidence="10">
    <location>
        <begin position="9"/>
        <end position="262"/>
    </location>
</feature>
<dbReference type="InterPro" id="IPR011009">
    <property type="entry name" value="Kinase-like_dom_sf"/>
</dbReference>
<dbReference type="InterPro" id="IPR000719">
    <property type="entry name" value="Prot_kinase_dom"/>
</dbReference>